<dbReference type="Pfam" id="PF12161">
    <property type="entry name" value="HsdM_N"/>
    <property type="match status" value="1"/>
</dbReference>
<dbReference type="PROSITE" id="PS00092">
    <property type="entry name" value="N6_MTASE"/>
    <property type="match status" value="1"/>
</dbReference>
<dbReference type="EMBL" id="REFH01000007">
    <property type="protein sequence ID" value="RMA77952.1"/>
    <property type="molecule type" value="Genomic_DNA"/>
</dbReference>
<dbReference type="Pfam" id="PF02384">
    <property type="entry name" value="N6_Mtase"/>
    <property type="match status" value="1"/>
</dbReference>
<comment type="caution">
    <text evidence="10">The sequence shown here is derived from an EMBL/GenBank/DDBJ whole genome shotgun (WGS) entry which is preliminary data.</text>
</comment>
<keyword evidence="11" id="KW-1185">Reference proteome</keyword>
<dbReference type="SUPFAM" id="SSF53335">
    <property type="entry name" value="S-adenosyl-L-methionine-dependent methyltransferases"/>
    <property type="match status" value="1"/>
</dbReference>
<dbReference type="GO" id="GO:0032259">
    <property type="term" value="P:methylation"/>
    <property type="evidence" value="ECO:0007669"/>
    <property type="project" value="UniProtKB-KW"/>
</dbReference>
<evidence type="ECO:0000256" key="4">
    <source>
        <dbReference type="ARBA" id="ARBA00022679"/>
    </source>
</evidence>
<comment type="catalytic activity">
    <reaction evidence="7">
        <text>a 2'-deoxyadenosine in DNA + S-adenosyl-L-methionine = an N(6)-methyl-2'-deoxyadenosine in DNA + S-adenosyl-L-homocysteine + H(+)</text>
        <dbReference type="Rhea" id="RHEA:15197"/>
        <dbReference type="Rhea" id="RHEA-COMP:12418"/>
        <dbReference type="Rhea" id="RHEA-COMP:12419"/>
        <dbReference type="ChEBI" id="CHEBI:15378"/>
        <dbReference type="ChEBI" id="CHEBI:57856"/>
        <dbReference type="ChEBI" id="CHEBI:59789"/>
        <dbReference type="ChEBI" id="CHEBI:90615"/>
        <dbReference type="ChEBI" id="CHEBI:90616"/>
        <dbReference type="EC" id="2.1.1.72"/>
    </reaction>
</comment>
<dbReference type="InterPro" id="IPR029063">
    <property type="entry name" value="SAM-dependent_MTases_sf"/>
</dbReference>
<comment type="similarity">
    <text evidence="1">Belongs to the N(4)/N(6)-methyltransferase family.</text>
</comment>
<keyword evidence="6" id="KW-0680">Restriction system</keyword>
<proteinExistence type="inferred from homology"/>
<dbReference type="InterPro" id="IPR038333">
    <property type="entry name" value="T1MK-like_N_sf"/>
</dbReference>
<dbReference type="InterPro" id="IPR002052">
    <property type="entry name" value="DNA_methylase_N6_adenine_CS"/>
</dbReference>
<dbReference type="GO" id="GO:0003677">
    <property type="term" value="F:DNA binding"/>
    <property type="evidence" value="ECO:0007669"/>
    <property type="project" value="InterPro"/>
</dbReference>
<dbReference type="AlphaFoldDB" id="A0A3M0AFF9"/>
<dbReference type="GO" id="GO:0008170">
    <property type="term" value="F:N-methyltransferase activity"/>
    <property type="evidence" value="ECO:0007669"/>
    <property type="project" value="InterPro"/>
</dbReference>
<organism evidence="10 11">
    <name type="scientific">Flavobacterium weaverense</name>
    <dbReference type="NCBI Taxonomy" id="271156"/>
    <lineage>
        <taxon>Bacteria</taxon>
        <taxon>Pseudomonadati</taxon>
        <taxon>Bacteroidota</taxon>
        <taxon>Flavobacteriia</taxon>
        <taxon>Flavobacteriales</taxon>
        <taxon>Flavobacteriaceae</taxon>
        <taxon>Flavobacterium</taxon>
    </lineage>
</organism>
<keyword evidence="5" id="KW-0949">S-adenosyl-L-methionine</keyword>
<gene>
    <name evidence="10" type="ORF">BC961_0312</name>
</gene>
<evidence type="ECO:0000256" key="7">
    <source>
        <dbReference type="ARBA" id="ARBA00047942"/>
    </source>
</evidence>
<name>A0A3M0AFF9_9FLAO</name>
<dbReference type="EC" id="2.1.1.72" evidence="2"/>
<dbReference type="InterPro" id="IPR051537">
    <property type="entry name" value="DNA_Adenine_Mtase"/>
</dbReference>
<dbReference type="Gene3D" id="3.40.50.150">
    <property type="entry name" value="Vaccinia Virus protein VP39"/>
    <property type="match status" value="1"/>
</dbReference>
<evidence type="ECO:0000313" key="11">
    <source>
        <dbReference type="Proteomes" id="UP000280368"/>
    </source>
</evidence>
<dbReference type="PRINTS" id="PR00507">
    <property type="entry name" value="N12N6MTFRASE"/>
</dbReference>
<dbReference type="InterPro" id="IPR003356">
    <property type="entry name" value="DNA_methylase_A-5"/>
</dbReference>
<keyword evidence="4" id="KW-0808">Transferase</keyword>
<dbReference type="GO" id="GO:0009307">
    <property type="term" value="P:DNA restriction-modification system"/>
    <property type="evidence" value="ECO:0007669"/>
    <property type="project" value="UniProtKB-KW"/>
</dbReference>
<dbReference type="Proteomes" id="UP000280368">
    <property type="component" value="Unassembled WGS sequence"/>
</dbReference>
<dbReference type="PANTHER" id="PTHR42933:SF4">
    <property type="entry name" value="TYPE I RESTRICTION ENZYME ECOKI METHYLASE SUBUNIT"/>
    <property type="match status" value="1"/>
</dbReference>
<dbReference type="PANTHER" id="PTHR42933">
    <property type="entry name" value="SLR6095 PROTEIN"/>
    <property type="match status" value="1"/>
</dbReference>
<evidence type="ECO:0000259" key="8">
    <source>
        <dbReference type="Pfam" id="PF02384"/>
    </source>
</evidence>
<protein>
    <recommendedName>
        <fullName evidence="2">site-specific DNA-methyltransferase (adenine-specific)</fullName>
        <ecNumber evidence="2">2.1.1.72</ecNumber>
    </recommendedName>
</protein>
<dbReference type="GO" id="GO:0009007">
    <property type="term" value="F:site-specific DNA-methyltransferase (adenine-specific) activity"/>
    <property type="evidence" value="ECO:0007669"/>
    <property type="project" value="UniProtKB-EC"/>
</dbReference>
<feature type="domain" description="DNA methylase adenine-specific" evidence="8">
    <location>
        <begin position="136"/>
        <end position="454"/>
    </location>
</feature>
<evidence type="ECO:0000313" key="10">
    <source>
        <dbReference type="EMBL" id="RMA77952.1"/>
    </source>
</evidence>
<dbReference type="Gene3D" id="1.20.1260.30">
    <property type="match status" value="1"/>
</dbReference>
<accession>A0A3M0AFF9</accession>
<evidence type="ECO:0000259" key="9">
    <source>
        <dbReference type="Pfam" id="PF12161"/>
    </source>
</evidence>
<keyword evidence="3" id="KW-0489">Methyltransferase</keyword>
<dbReference type="RefSeq" id="WP_121924082.1">
    <property type="nucleotide sequence ID" value="NZ_CBCSGA010000002.1"/>
</dbReference>
<evidence type="ECO:0000256" key="3">
    <source>
        <dbReference type="ARBA" id="ARBA00022603"/>
    </source>
</evidence>
<evidence type="ECO:0000256" key="6">
    <source>
        <dbReference type="ARBA" id="ARBA00022747"/>
    </source>
</evidence>
<evidence type="ECO:0000256" key="2">
    <source>
        <dbReference type="ARBA" id="ARBA00011900"/>
    </source>
</evidence>
<dbReference type="InterPro" id="IPR022749">
    <property type="entry name" value="D12N6_MeTrfase_N"/>
</dbReference>
<evidence type="ECO:0000256" key="5">
    <source>
        <dbReference type="ARBA" id="ARBA00022691"/>
    </source>
</evidence>
<sequence>MTESTIISKVWNFANVLRDDGVGYGDYLEQITYLLFLKMADELNKPPYSKNLVFPKMKDSDNKEIEDGEVCNWPTLSGKRGAELEMFYNQMLRSLSTEKGILGQIFTKSQNKIQDPAKLLKIIDMIDKEQWSLMGADIKGKIYEGLLEKNAEDTKSGAGQYFTPRALIKTMVACIKPKPLKSITDPACGTGGFFLAAYDYIVANNKLDREEKEFLKNKTFHGNEIVANTRRMCLMNMFLHNIGEIDGDTFISGADALIADDGSRYDYVLANPPFGKKSSMTSTNEEGLLEKQDLSYNRQDFWASTSNKQLNFLQHIKSQLKITGEAAVVLPDNVLFEGGAGEAVRKELLKTTELHTILRLPTGIFYAQGVKANVLFFDNKPASKSAWTKDVWIYDYRNNIHHTPKKNPMRMAHLQDFIDVYNTDNKHKRTETWSEENPDGRWRKFTYDEIIARDKTNLDIFWIKDKSLADLDNLPDPDVLAEEIIENIEAGLNSFREIMETLSEEADY</sequence>
<reference evidence="10 11" key="1">
    <citation type="submission" date="2018-10" db="EMBL/GenBank/DDBJ databases">
        <title>Genomic Encyclopedia of Archaeal and Bacterial Type Strains, Phase II (KMG-II): from individual species to whole genera.</title>
        <authorList>
            <person name="Goeker M."/>
        </authorList>
    </citation>
    <scope>NUCLEOTIDE SEQUENCE [LARGE SCALE GENOMIC DNA]</scope>
    <source>
        <strain evidence="10 11">DSM 19727</strain>
    </source>
</reference>
<dbReference type="OrthoDB" id="9814572at2"/>
<evidence type="ECO:0000256" key="1">
    <source>
        <dbReference type="ARBA" id="ARBA00006594"/>
    </source>
</evidence>
<feature type="domain" description="N6 adenine-specific DNA methyltransferase N-terminal" evidence="9">
    <location>
        <begin position="8"/>
        <end position="126"/>
    </location>
</feature>